<feature type="compositionally biased region" description="Basic and acidic residues" evidence="1">
    <location>
        <begin position="1"/>
        <end position="10"/>
    </location>
</feature>
<dbReference type="Proteomes" id="UP000708208">
    <property type="component" value="Unassembled WGS sequence"/>
</dbReference>
<dbReference type="EMBL" id="CAJVCH010164081">
    <property type="protein sequence ID" value="CAG7728472.1"/>
    <property type="molecule type" value="Genomic_DNA"/>
</dbReference>
<feature type="region of interest" description="Disordered" evidence="1">
    <location>
        <begin position="1"/>
        <end position="25"/>
    </location>
</feature>
<name>A0A8J2JXM8_9HEXA</name>
<accession>A0A8J2JXM8</accession>
<comment type="caution">
    <text evidence="2">The sequence shown here is derived from an EMBL/GenBank/DDBJ whole genome shotgun (WGS) entry which is preliminary data.</text>
</comment>
<sequence length="84" mass="9954">MSAYRQRQEQPESPSAYKRQPSQREAEALFSLPQNLRTNAYGRLHILRTRHINKKKKKFRDSRSMRLVPSSCVLKQVKRKNSNV</sequence>
<evidence type="ECO:0000256" key="1">
    <source>
        <dbReference type="SAM" id="MobiDB-lite"/>
    </source>
</evidence>
<keyword evidence="3" id="KW-1185">Reference proteome</keyword>
<gene>
    <name evidence="2" type="ORF">AFUS01_LOCUS17246</name>
</gene>
<evidence type="ECO:0000313" key="2">
    <source>
        <dbReference type="EMBL" id="CAG7728472.1"/>
    </source>
</evidence>
<dbReference type="AlphaFoldDB" id="A0A8J2JXM8"/>
<proteinExistence type="predicted"/>
<protein>
    <submittedName>
        <fullName evidence="2">Uncharacterized protein</fullName>
    </submittedName>
</protein>
<organism evidence="2 3">
    <name type="scientific">Allacma fusca</name>
    <dbReference type="NCBI Taxonomy" id="39272"/>
    <lineage>
        <taxon>Eukaryota</taxon>
        <taxon>Metazoa</taxon>
        <taxon>Ecdysozoa</taxon>
        <taxon>Arthropoda</taxon>
        <taxon>Hexapoda</taxon>
        <taxon>Collembola</taxon>
        <taxon>Symphypleona</taxon>
        <taxon>Sminthuridae</taxon>
        <taxon>Allacma</taxon>
    </lineage>
</organism>
<evidence type="ECO:0000313" key="3">
    <source>
        <dbReference type="Proteomes" id="UP000708208"/>
    </source>
</evidence>
<reference evidence="2" key="1">
    <citation type="submission" date="2021-06" db="EMBL/GenBank/DDBJ databases">
        <authorList>
            <person name="Hodson N. C."/>
            <person name="Mongue J. A."/>
            <person name="Jaron S. K."/>
        </authorList>
    </citation>
    <scope>NUCLEOTIDE SEQUENCE</scope>
</reference>